<dbReference type="EMBL" id="CAXKWB010003448">
    <property type="protein sequence ID" value="CAL4069296.1"/>
    <property type="molecule type" value="Genomic_DNA"/>
</dbReference>
<evidence type="ECO:0000313" key="2">
    <source>
        <dbReference type="Proteomes" id="UP001497623"/>
    </source>
</evidence>
<feature type="non-terminal residue" evidence="1">
    <location>
        <position position="1"/>
    </location>
</feature>
<evidence type="ECO:0000313" key="1">
    <source>
        <dbReference type="EMBL" id="CAL4069296.1"/>
    </source>
</evidence>
<protein>
    <submittedName>
        <fullName evidence="1">Uncharacterized protein</fullName>
    </submittedName>
</protein>
<reference evidence="1 2" key="1">
    <citation type="submission" date="2024-05" db="EMBL/GenBank/DDBJ databases">
        <authorList>
            <person name="Wallberg A."/>
        </authorList>
    </citation>
    <scope>NUCLEOTIDE SEQUENCE [LARGE SCALE GENOMIC DNA]</scope>
</reference>
<organism evidence="1 2">
    <name type="scientific">Meganyctiphanes norvegica</name>
    <name type="common">Northern krill</name>
    <name type="synonym">Thysanopoda norvegica</name>
    <dbReference type="NCBI Taxonomy" id="48144"/>
    <lineage>
        <taxon>Eukaryota</taxon>
        <taxon>Metazoa</taxon>
        <taxon>Ecdysozoa</taxon>
        <taxon>Arthropoda</taxon>
        <taxon>Crustacea</taxon>
        <taxon>Multicrustacea</taxon>
        <taxon>Malacostraca</taxon>
        <taxon>Eumalacostraca</taxon>
        <taxon>Eucarida</taxon>
        <taxon>Euphausiacea</taxon>
        <taxon>Euphausiidae</taxon>
        <taxon>Meganyctiphanes</taxon>
    </lineage>
</organism>
<dbReference type="Proteomes" id="UP001497623">
    <property type="component" value="Unassembled WGS sequence"/>
</dbReference>
<accession>A0AAV2Q3J0</accession>
<sequence>ISFQDESLKRSLSDSYLNHVTKLSLRSSSLPNLQLITKHHPIVRSKVNRAATPFEVNNNLSQFVYSFEIPSSGTDFDDDSERAYCYSPGEDTSEAFSYDDFSIETPSITESQIDAGIHSFIGLLRKRGMHDISDISDMNTSNISHFTKSRCQATRQISMSSHHSSLD</sequence>
<feature type="non-terminal residue" evidence="1">
    <location>
        <position position="167"/>
    </location>
</feature>
<proteinExistence type="predicted"/>
<name>A0AAV2Q3J0_MEGNR</name>
<comment type="caution">
    <text evidence="1">The sequence shown here is derived from an EMBL/GenBank/DDBJ whole genome shotgun (WGS) entry which is preliminary data.</text>
</comment>
<dbReference type="AlphaFoldDB" id="A0AAV2Q3J0"/>
<keyword evidence="2" id="KW-1185">Reference proteome</keyword>
<gene>
    <name evidence="1" type="ORF">MNOR_LOCUS7717</name>
</gene>